<dbReference type="Proteomes" id="UP001274896">
    <property type="component" value="Unassembled WGS sequence"/>
</dbReference>
<feature type="region of interest" description="Disordered" evidence="1">
    <location>
        <begin position="334"/>
        <end position="360"/>
    </location>
</feature>
<dbReference type="AlphaFoldDB" id="A0AAE0Q648"/>
<gene>
    <name evidence="3" type="ORF">QTP70_032798</name>
</gene>
<evidence type="ECO:0000256" key="1">
    <source>
        <dbReference type="SAM" id="MobiDB-lite"/>
    </source>
</evidence>
<comment type="caution">
    <text evidence="3">The sequence shown here is derived from an EMBL/GenBank/DDBJ whole genome shotgun (WGS) entry which is preliminary data.</text>
</comment>
<evidence type="ECO:0000256" key="2">
    <source>
        <dbReference type="SAM" id="Phobius"/>
    </source>
</evidence>
<evidence type="ECO:0000313" key="4">
    <source>
        <dbReference type="Proteomes" id="UP001274896"/>
    </source>
</evidence>
<proteinExistence type="predicted"/>
<organism evidence="3 4">
    <name type="scientific">Hemibagrus guttatus</name>
    <dbReference type="NCBI Taxonomy" id="175788"/>
    <lineage>
        <taxon>Eukaryota</taxon>
        <taxon>Metazoa</taxon>
        <taxon>Chordata</taxon>
        <taxon>Craniata</taxon>
        <taxon>Vertebrata</taxon>
        <taxon>Euteleostomi</taxon>
        <taxon>Actinopterygii</taxon>
        <taxon>Neopterygii</taxon>
        <taxon>Teleostei</taxon>
        <taxon>Ostariophysi</taxon>
        <taxon>Siluriformes</taxon>
        <taxon>Bagridae</taxon>
        <taxon>Hemibagrus</taxon>
    </lineage>
</organism>
<keyword evidence="2" id="KW-1133">Transmembrane helix</keyword>
<name>A0AAE0Q648_9TELE</name>
<feature type="compositionally biased region" description="Basic and acidic residues" evidence="1">
    <location>
        <begin position="349"/>
        <end position="360"/>
    </location>
</feature>
<keyword evidence="2" id="KW-0812">Transmembrane</keyword>
<evidence type="ECO:0000313" key="3">
    <source>
        <dbReference type="EMBL" id="KAK3514824.1"/>
    </source>
</evidence>
<reference evidence="3" key="1">
    <citation type="submission" date="2023-06" db="EMBL/GenBank/DDBJ databases">
        <title>Male Hemibagrus guttatus genome.</title>
        <authorList>
            <person name="Bian C."/>
        </authorList>
    </citation>
    <scope>NUCLEOTIDE SEQUENCE</scope>
    <source>
        <strain evidence="3">Male_cb2023</strain>
        <tissue evidence="3">Muscle</tissue>
    </source>
</reference>
<dbReference type="EMBL" id="JAUCMX010000021">
    <property type="protein sequence ID" value="KAK3514824.1"/>
    <property type="molecule type" value="Genomic_DNA"/>
</dbReference>
<sequence length="360" mass="40099">MSGIWTHLDTAIPKLYQVVRTGPIRSAALVPSGRPHWFHQVGRTGSIRSAVLVPSGRPHWFHQVGRTGSIRSAALVPSGRPHWFHQVGRTGSIISAALVPSGRLYWFHQVGRTGSMRSAVLVPSVITSVSVAHLVKTRHNESVTLPCKWRCSGLVRWVTSHRRDDVVAQCDQTSCSSEAGYDMSHAHYLKADLSLTITAADYHQRSWYTCQCDGQDVRDVRLGMERAVTMDLGALEHSVWSRDVKLTVTQNMRRGPRSTRAVTLTDLKQTDRGVYTVWDTENGEIISTYTLTLTGEVAYSGPVLGAVFSLGLVLGVFVQFFILHCFNWVKKQKAQRPDPDPDPVPELVQLKELDAQRNDP</sequence>
<feature type="transmembrane region" description="Helical" evidence="2">
    <location>
        <begin position="303"/>
        <end position="326"/>
    </location>
</feature>
<accession>A0AAE0Q648</accession>
<protein>
    <submittedName>
        <fullName evidence="3">Uncharacterized protein</fullName>
    </submittedName>
</protein>
<keyword evidence="2" id="KW-0472">Membrane</keyword>
<keyword evidence="4" id="KW-1185">Reference proteome</keyword>